<accession>A0A9W6PV19</accession>
<dbReference type="PANTHER" id="PTHR12083">
    <property type="entry name" value="BIFUNCTIONAL POLYNUCLEOTIDE PHOSPHATASE/KINASE"/>
    <property type="match status" value="1"/>
</dbReference>
<dbReference type="Pfam" id="PF13671">
    <property type="entry name" value="AAA_33"/>
    <property type="match status" value="1"/>
</dbReference>
<dbReference type="EMBL" id="BSRZ01000003">
    <property type="protein sequence ID" value="GLW63458.1"/>
    <property type="molecule type" value="Genomic_DNA"/>
</dbReference>
<dbReference type="Gene3D" id="3.40.50.300">
    <property type="entry name" value="P-loop containing nucleotide triphosphate hydrolases"/>
    <property type="match status" value="1"/>
</dbReference>
<dbReference type="GO" id="GO:0046404">
    <property type="term" value="F:ATP-dependent polydeoxyribonucleotide 5'-hydroxyl-kinase activity"/>
    <property type="evidence" value="ECO:0007669"/>
    <property type="project" value="TreeGrafter"/>
</dbReference>
<reference evidence="1" key="1">
    <citation type="submission" date="2023-02" db="EMBL/GenBank/DDBJ databases">
        <title>Actinomadura rubrobrunea NBRC 14622.</title>
        <authorList>
            <person name="Ichikawa N."/>
            <person name="Sato H."/>
            <person name="Tonouchi N."/>
        </authorList>
    </citation>
    <scope>NUCLEOTIDE SEQUENCE</scope>
    <source>
        <strain evidence="1">NBRC 14622</strain>
    </source>
</reference>
<proteinExistence type="predicted"/>
<dbReference type="GO" id="GO:0006281">
    <property type="term" value="P:DNA repair"/>
    <property type="evidence" value="ECO:0007669"/>
    <property type="project" value="TreeGrafter"/>
</dbReference>
<dbReference type="Proteomes" id="UP001165124">
    <property type="component" value="Unassembled WGS sequence"/>
</dbReference>
<evidence type="ECO:0000313" key="2">
    <source>
        <dbReference type="Proteomes" id="UP001165124"/>
    </source>
</evidence>
<dbReference type="InterPro" id="IPR027417">
    <property type="entry name" value="P-loop_NTPase"/>
</dbReference>
<sequence>MVGVQGAGKTTWVAEHLQRTHAVVSKDHWPNARRREARQRRVLDELLREGRDVVVDNTNASPRERASIIEVARRHGARLRAVFLDVPLDVCLERNAARTGRARVPTVGVLDAWKRLVPPTAEEGFDRVDVIRMDAVRAALSG</sequence>
<evidence type="ECO:0008006" key="3">
    <source>
        <dbReference type="Google" id="ProtNLM"/>
    </source>
</evidence>
<keyword evidence="2" id="KW-1185">Reference proteome</keyword>
<evidence type="ECO:0000313" key="1">
    <source>
        <dbReference type="EMBL" id="GLW63458.1"/>
    </source>
</evidence>
<dbReference type="AlphaFoldDB" id="A0A9W6PV19"/>
<protein>
    <recommendedName>
        <fullName evidence="3">ATP-binding protein</fullName>
    </recommendedName>
</protein>
<dbReference type="PANTHER" id="PTHR12083:SF9">
    <property type="entry name" value="BIFUNCTIONAL POLYNUCLEOTIDE PHOSPHATASE_KINASE"/>
    <property type="match status" value="1"/>
</dbReference>
<dbReference type="SUPFAM" id="SSF52540">
    <property type="entry name" value="P-loop containing nucleoside triphosphate hydrolases"/>
    <property type="match status" value="1"/>
</dbReference>
<organism evidence="1 2">
    <name type="scientific">Actinomadura rubrobrunea</name>
    <dbReference type="NCBI Taxonomy" id="115335"/>
    <lineage>
        <taxon>Bacteria</taxon>
        <taxon>Bacillati</taxon>
        <taxon>Actinomycetota</taxon>
        <taxon>Actinomycetes</taxon>
        <taxon>Streptosporangiales</taxon>
        <taxon>Thermomonosporaceae</taxon>
        <taxon>Actinomadura</taxon>
    </lineage>
</organism>
<dbReference type="GO" id="GO:0003690">
    <property type="term" value="F:double-stranded DNA binding"/>
    <property type="evidence" value="ECO:0007669"/>
    <property type="project" value="TreeGrafter"/>
</dbReference>
<gene>
    <name evidence="1" type="ORF">Arub01_17020</name>
</gene>
<name>A0A9W6PV19_9ACTN</name>
<comment type="caution">
    <text evidence="1">The sequence shown here is derived from an EMBL/GenBank/DDBJ whole genome shotgun (WGS) entry which is preliminary data.</text>
</comment>
<dbReference type="GO" id="GO:0046403">
    <property type="term" value="F:polynucleotide 3'-phosphatase activity"/>
    <property type="evidence" value="ECO:0007669"/>
    <property type="project" value="TreeGrafter"/>
</dbReference>